<accession>A0ABS5Z488</accession>
<dbReference type="CDD" id="cd20726">
    <property type="entry name" value="CDI_toxin_BpE479_tRNase-like"/>
    <property type="match status" value="1"/>
</dbReference>
<dbReference type="Gene3D" id="1.10.287.1060">
    <property type="entry name" value="ESAT-6-like"/>
    <property type="match status" value="1"/>
</dbReference>
<dbReference type="InterPro" id="IPR057746">
    <property type="entry name" value="CpnT-like_N"/>
</dbReference>
<organism evidence="4 5">
    <name type="scientific">Paractinoplanes bogorensis</name>
    <dbReference type="NCBI Taxonomy" id="1610840"/>
    <lineage>
        <taxon>Bacteria</taxon>
        <taxon>Bacillati</taxon>
        <taxon>Actinomycetota</taxon>
        <taxon>Actinomycetes</taxon>
        <taxon>Micromonosporales</taxon>
        <taxon>Micromonosporaceae</taxon>
        <taxon>Paractinoplanes</taxon>
    </lineage>
</organism>
<dbReference type="Pfam" id="PF25547">
    <property type="entry name" value="WXG100_2"/>
    <property type="match status" value="1"/>
</dbReference>
<evidence type="ECO:0000256" key="1">
    <source>
        <dbReference type="SAM" id="MobiDB-lite"/>
    </source>
</evidence>
<dbReference type="InterPro" id="IPR041620">
    <property type="entry name" value="CdiA_C_tRNase"/>
</dbReference>
<sequence>MTNPLVAPVADTAPSPWAGVWIAEDVELIASGVRSGSWIDGTLGVVGGALDGLALASDPVGALLQYGIAWLIEHVKPLSEALDWLAGDPAQIAAHAQTWRNVASSLAGEADELARSVRSGLTEWSGAAADAYRTWAGRREQSLRTLATAAETMGLMTEGAGALIGTVRLMVRDAVATVVSRLIVYAAELVATAGLATPLVVEQVGTLCAAWAAKIARWLRELLASLRRLLSESGRLGKLIETLKRWFSEATNGGGGPESPKKLDEETRRRQELGADPAVKRHRAAEVETALRVEEQLGIELRRATDGDIDWVGSDGKTYDSVGNFDGRFFDRQWPNLQTRILDHVEKADRVPVDVARFTDEQKQTVREFIEAHRLEPRVFIVGE</sequence>
<dbReference type="InterPro" id="IPR036689">
    <property type="entry name" value="ESAT-6-like_sf"/>
</dbReference>
<evidence type="ECO:0000259" key="3">
    <source>
        <dbReference type="Pfam" id="PF25547"/>
    </source>
</evidence>
<dbReference type="RefSeq" id="WP_215795739.1">
    <property type="nucleotide sequence ID" value="NZ_JAHKKG010000020.1"/>
</dbReference>
<feature type="compositionally biased region" description="Basic and acidic residues" evidence="1">
    <location>
        <begin position="259"/>
        <end position="273"/>
    </location>
</feature>
<dbReference type="Proteomes" id="UP001519654">
    <property type="component" value="Unassembled WGS sequence"/>
</dbReference>
<evidence type="ECO:0000313" key="5">
    <source>
        <dbReference type="Proteomes" id="UP001519654"/>
    </source>
</evidence>
<proteinExistence type="predicted"/>
<feature type="domain" description="CdiA C-terminal tRNase" evidence="2">
    <location>
        <begin position="327"/>
        <end position="372"/>
    </location>
</feature>
<dbReference type="Pfam" id="PF18664">
    <property type="entry name" value="CdiA_C_tRNase"/>
    <property type="match status" value="1"/>
</dbReference>
<name>A0ABS5Z488_9ACTN</name>
<protein>
    <submittedName>
        <fullName evidence="4">WXG100 family type VII secretion target</fullName>
    </submittedName>
</protein>
<evidence type="ECO:0000259" key="2">
    <source>
        <dbReference type="Pfam" id="PF18664"/>
    </source>
</evidence>
<comment type="caution">
    <text evidence="4">The sequence shown here is derived from an EMBL/GenBank/DDBJ whole genome shotgun (WGS) entry which is preliminary data.</text>
</comment>
<dbReference type="EMBL" id="JAHKKG010000020">
    <property type="protein sequence ID" value="MBU2670512.1"/>
    <property type="molecule type" value="Genomic_DNA"/>
</dbReference>
<evidence type="ECO:0000313" key="4">
    <source>
        <dbReference type="EMBL" id="MBU2670512.1"/>
    </source>
</evidence>
<feature type="region of interest" description="Disordered" evidence="1">
    <location>
        <begin position="250"/>
        <end position="274"/>
    </location>
</feature>
<keyword evidence="5" id="KW-1185">Reference proteome</keyword>
<dbReference type="SUPFAM" id="SSF140453">
    <property type="entry name" value="EsxAB dimer-like"/>
    <property type="match status" value="1"/>
</dbReference>
<feature type="domain" description="Outer membrane channel protein CpnT-like N-terminal" evidence="3">
    <location>
        <begin position="70"/>
        <end position="201"/>
    </location>
</feature>
<reference evidence="4 5" key="1">
    <citation type="submission" date="2021-06" db="EMBL/GenBank/DDBJ databases">
        <title>Actinoplanes lichenicola sp. nov., and Actinoplanes ovalisporus sp. nov., isolated from lichen in Thailand.</title>
        <authorList>
            <person name="Saeng-In P."/>
            <person name="Kanchanasin P."/>
            <person name="Yuki M."/>
            <person name="Kudo T."/>
            <person name="Ohkuma M."/>
            <person name="Phongsopitanun W."/>
            <person name="Tanasupawat S."/>
        </authorList>
    </citation>
    <scope>NUCLEOTIDE SEQUENCE [LARGE SCALE GENOMIC DNA]</scope>
    <source>
        <strain evidence="4 5">NBRC 110975</strain>
    </source>
</reference>
<gene>
    <name evidence="4" type="ORF">KOI35_44130</name>
</gene>